<gene>
    <name evidence="1" type="ORF">Dalu01_03205</name>
</gene>
<organism evidence="1 2">
    <name type="scientific">Deinococcus aluminii</name>
    <dbReference type="NCBI Taxonomy" id="1656885"/>
    <lineage>
        <taxon>Bacteria</taxon>
        <taxon>Thermotogati</taxon>
        <taxon>Deinococcota</taxon>
        <taxon>Deinococci</taxon>
        <taxon>Deinococcales</taxon>
        <taxon>Deinococcaceae</taxon>
        <taxon>Deinococcus</taxon>
    </lineage>
</organism>
<dbReference type="Pfam" id="PF11583">
    <property type="entry name" value="AurF"/>
    <property type="match status" value="1"/>
</dbReference>
<dbReference type="Gene3D" id="1.10.620.20">
    <property type="entry name" value="Ribonucleotide Reductase, subunit A"/>
    <property type="match status" value="1"/>
</dbReference>
<keyword evidence="2" id="KW-1185">Reference proteome</keyword>
<reference evidence="1 2" key="1">
    <citation type="submission" date="2024-02" db="EMBL/GenBank/DDBJ databases">
        <title>Deinococcus aluminii NBRC 112889.</title>
        <authorList>
            <person name="Ichikawa N."/>
            <person name="Katano-Makiyama Y."/>
            <person name="Hidaka K."/>
        </authorList>
    </citation>
    <scope>NUCLEOTIDE SEQUENCE [LARGE SCALE GENOMIC DNA]</scope>
    <source>
        <strain evidence="1 2">NBRC 112889</strain>
    </source>
</reference>
<proteinExistence type="predicted"/>
<evidence type="ECO:0000313" key="1">
    <source>
        <dbReference type="EMBL" id="GAA5534791.1"/>
    </source>
</evidence>
<dbReference type="EMBL" id="BAABRV010000010">
    <property type="protein sequence ID" value="GAA5534791.1"/>
    <property type="molecule type" value="Genomic_DNA"/>
</dbReference>
<dbReference type="InterPro" id="IPR012348">
    <property type="entry name" value="RNR-like"/>
</dbReference>
<dbReference type="Proteomes" id="UP001404956">
    <property type="component" value="Unassembled WGS sequence"/>
</dbReference>
<evidence type="ECO:0008006" key="3">
    <source>
        <dbReference type="Google" id="ProtNLM"/>
    </source>
</evidence>
<comment type="caution">
    <text evidence="1">The sequence shown here is derived from an EMBL/GenBank/DDBJ whole genome shotgun (WGS) entry which is preliminary data.</text>
</comment>
<dbReference type="InterPro" id="IPR025859">
    <property type="entry name" value="AurF/CmlI"/>
</dbReference>
<name>A0ABP9XJL4_9DEIO</name>
<protein>
    <recommendedName>
        <fullName evidence="3">Diiron oxygenase</fullName>
    </recommendedName>
</protein>
<sequence length="290" mass="32703">MRDLTAPSIEQIFPARFVPYSSHPIITRLQEHTGNTRSRILTHAAYRYLDFTIKLELLVVNDVTRSIALDRAGFSLPPELVLDAYKVYCDEGYHALFSMEGIKQIHAVNLERPVVGSTVNHRYLDSLRQITANHGELARLFFTIVSETLITGYLTTAKSSDATIMALLADHAVDEGRHHSFYSSFLEIITPQITRANKRQIGSLFPDLASAFLFPDLPVITEELIHCGLTVDQAREVLADTYPVDRLMPQIISAGRTPLRKFGELGYCSLEESVERMETNLTQHVSRWTA</sequence>
<accession>A0ABP9XJL4</accession>
<evidence type="ECO:0000313" key="2">
    <source>
        <dbReference type="Proteomes" id="UP001404956"/>
    </source>
</evidence>
<dbReference type="RefSeq" id="WP_345456920.1">
    <property type="nucleotide sequence ID" value="NZ_BAABRV010000010.1"/>
</dbReference>